<dbReference type="STRING" id="1125712.HMPREF1316_2565"/>
<dbReference type="Gene3D" id="1.10.260.40">
    <property type="entry name" value="lambda repressor-like DNA-binding domains"/>
    <property type="match status" value="1"/>
</dbReference>
<organism evidence="3 4">
    <name type="scientific">Olsenella profusa F0195</name>
    <dbReference type="NCBI Taxonomy" id="1125712"/>
    <lineage>
        <taxon>Bacteria</taxon>
        <taxon>Bacillati</taxon>
        <taxon>Actinomycetota</taxon>
        <taxon>Coriobacteriia</taxon>
        <taxon>Coriobacteriales</taxon>
        <taxon>Atopobiaceae</taxon>
        <taxon>Olsenella</taxon>
    </lineage>
</organism>
<comment type="caution">
    <text evidence="3">The sequence shown here is derived from an EMBL/GenBank/DDBJ whole genome shotgun (WGS) entry which is preliminary data.</text>
</comment>
<dbReference type="NCBIfam" id="TIGR01439">
    <property type="entry name" value="lp_hng_hel_AbrB"/>
    <property type="match status" value="1"/>
</dbReference>
<dbReference type="SMART" id="SM00966">
    <property type="entry name" value="SpoVT_AbrB"/>
    <property type="match status" value="1"/>
</dbReference>
<dbReference type="InterPro" id="IPR007159">
    <property type="entry name" value="SpoVT-AbrB_dom"/>
</dbReference>
<keyword evidence="4" id="KW-1185">Reference proteome</keyword>
<dbReference type="PROSITE" id="PS50943">
    <property type="entry name" value="HTH_CROC1"/>
    <property type="match status" value="1"/>
</dbReference>
<dbReference type="PANTHER" id="PTHR46558:SF4">
    <property type="entry name" value="DNA-BIDING PHAGE PROTEIN"/>
    <property type="match status" value="1"/>
</dbReference>
<keyword evidence="1" id="KW-0238">DNA-binding</keyword>
<protein>
    <submittedName>
        <fullName evidence="3">Transcriptional regulator, AbrB family</fullName>
    </submittedName>
</protein>
<dbReference type="Gene3D" id="2.10.260.10">
    <property type="match status" value="1"/>
</dbReference>
<dbReference type="GO" id="GO:0003677">
    <property type="term" value="F:DNA binding"/>
    <property type="evidence" value="ECO:0007669"/>
    <property type="project" value="UniProtKB-KW"/>
</dbReference>
<dbReference type="Pfam" id="PF04014">
    <property type="entry name" value="MazE_antitoxin"/>
    <property type="match status" value="1"/>
</dbReference>
<dbReference type="InterPro" id="IPR037914">
    <property type="entry name" value="SpoVT-AbrB_sf"/>
</dbReference>
<dbReference type="RefSeq" id="WP_021724845.1">
    <property type="nucleotide sequence ID" value="NZ_AWEZ01000001.1"/>
</dbReference>
<dbReference type="InterPro" id="IPR001387">
    <property type="entry name" value="Cro/C1-type_HTH"/>
</dbReference>
<reference evidence="3 4" key="1">
    <citation type="submission" date="2013-08" db="EMBL/GenBank/DDBJ databases">
        <authorList>
            <person name="Durkin A.S."/>
            <person name="Haft D.R."/>
            <person name="McCorrison J."/>
            <person name="Torralba M."/>
            <person name="Gillis M."/>
            <person name="Haft D.H."/>
            <person name="Methe B."/>
            <person name="Sutton G."/>
            <person name="Nelson K.E."/>
        </authorList>
    </citation>
    <scope>NUCLEOTIDE SEQUENCE [LARGE SCALE GENOMIC DNA]</scope>
    <source>
        <strain evidence="3 4">F0195</strain>
    </source>
</reference>
<dbReference type="SUPFAM" id="SSF89447">
    <property type="entry name" value="AbrB/MazE/MraZ-like"/>
    <property type="match status" value="1"/>
</dbReference>
<dbReference type="InterPro" id="IPR010982">
    <property type="entry name" value="Lambda_DNA-bd_dom_sf"/>
</dbReference>
<dbReference type="CDD" id="cd00093">
    <property type="entry name" value="HTH_XRE"/>
    <property type="match status" value="1"/>
</dbReference>
<name>U2TDK4_9ACTN</name>
<evidence type="ECO:0000259" key="2">
    <source>
        <dbReference type="PROSITE" id="PS50943"/>
    </source>
</evidence>
<evidence type="ECO:0000313" key="3">
    <source>
        <dbReference type="EMBL" id="ERL11124.1"/>
    </source>
</evidence>
<dbReference type="PATRIC" id="fig|1125712.3.peg.9"/>
<proteinExistence type="predicted"/>
<dbReference type="Pfam" id="PF01381">
    <property type="entry name" value="HTH_3"/>
    <property type="match status" value="1"/>
</dbReference>
<dbReference type="EMBL" id="AWEZ01000001">
    <property type="protein sequence ID" value="ERL11124.1"/>
    <property type="molecule type" value="Genomic_DNA"/>
</dbReference>
<dbReference type="SMART" id="SM00530">
    <property type="entry name" value="HTH_XRE"/>
    <property type="match status" value="1"/>
</dbReference>
<dbReference type="SUPFAM" id="SSF47413">
    <property type="entry name" value="lambda repressor-like DNA-binding domains"/>
    <property type="match status" value="1"/>
</dbReference>
<evidence type="ECO:0000256" key="1">
    <source>
        <dbReference type="ARBA" id="ARBA00023125"/>
    </source>
</evidence>
<accession>U2TDK4</accession>
<feature type="domain" description="HTH cro/C1-type" evidence="2">
    <location>
        <begin position="6"/>
        <end position="60"/>
    </location>
</feature>
<evidence type="ECO:0000313" key="4">
    <source>
        <dbReference type="Proteomes" id="UP000016638"/>
    </source>
</evidence>
<dbReference type="Proteomes" id="UP000016638">
    <property type="component" value="Unassembled WGS sequence"/>
</dbReference>
<dbReference type="AlphaFoldDB" id="U2TDK4"/>
<dbReference type="eggNOG" id="COG1476">
    <property type="taxonomic scope" value="Bacteria"/>
</dbReference>
<sequence length="145" mass="16278">MLKDNLLMLRSIHGFSQEDVAERVGISRQAYAKWESGATIPDVEKCARLAHVYDTTVDALLRTEEMDDGRVLLPAPRGKDIWGIVTMNERGQIVIPKAARDRFGLCAGQRLVLLSKDDEGFALIPAEIFERRIELVNRALFPDGK</sequence>
<dbReference type="PANTHER" id="PTHR46558">
    <property type="entry name" value="TRACRIPTIONAL REGULATORY PROTEIN-RELATED-RELATED"/>
    <property type="match status" value="1"/>
</dbReference>
<dbReference type="OrthoDB" id="9804312at2"/>
<gene>
    <name evidence="3" type="ORF">HMPREF1316_2565</name>
</gene>